<dbReference type="PROSITE" id="PS51257">
    <property type="entry name" value="PROKAR_LIPOPROTEIN"/>
    <property type="match status" value="1"/>
</dbReference>
<dbReference type="InterPro" id="IPR006143">
    <property type="entry name" value="RND_pump_MFP"/>
</dbReference>
<dbReference type="Gene3D" id="2.40.420.20">
    <property type="match status" value="1"/>
</dbReference>
<dbReference type="PANTHER" id="PTHR30469:SF15">
    <property type="entry name" value="HLYD FAMILY OF SECRETION PROTEINS"/>
    <property type="match status" value="1"/>
</dbReference>
<feature type="domain" description="Multidrug resistance protein MdtA-like barrel-sandwich hybrid" evidence="3">
    <location>
        <begin position="78"/>
        <end position="197"/>
    </location>
</feature>
<accession>A0A519BFP2</accession>
<name>A0A519BFP2_ACIG2</name>
<dbReference type="NCBIfam" id="TIGR01730">
    <property type="entry name" value="RND_mfp"/>
    <property type="match status" value="1"/>
</dbReference>
<dbReference type="Gene3D" id="1.10.287.470">
    <property type="entry name" value="Helix hairpin bin"/>
    <property type="match status" value="1"/>
</dbReference>
<dbReference type="InterPro" id="IPR058624">
    <property type="entry name" value="MdtA-like_HH"/>
</dbReference>
<organism evidence="4 5">
    <name type="scientific">Acididesulfobacter guangdongensis</name>
    <dbReference type="NCBI Taxonomy" id="2597225"/>
    <lineage>
        <taxon>Bacteria</taxon>
        <taxon>Deltaproteobacteria</taxon>
        <taxon>Candidatus Acidulodesulfobacterales</taxon>
        <taxon>Candidatus Acididesulfobacter</taxon>
    </lineage>
</organism>
<dbReference type="Proteomes" id="UP000316562">
    <property type="component" value="Unassembled WGS sequence"/>
</dbReference>
<evidence type="ECO:0000313" key="5">
    <source>
        <dbReference type="Proteomes" id="UP000316562"/>
    </source>
</evidence>
<evidence type="ECO:0000259" key="3">
    <source>
        <dbReference type="Pfam" id="PF25917"/>
    </source>
</evidence>
<dbReference type="GO" id="GO:0015562">
    <property type="term" value="F:efflux transmembrane transporter activity"/>
    <property type="evidence" value="ECO:0007669"/>
    <property type="project" value="TreeGrafter"/>
</dbReference>
<evidence type="ECO:0000256" key="1">
    <source>
        <dbReference type="ARBA" id="ARBA00009477"/>
    </source>
</evidence>
<feature type="domain" description="Multidrug resistance protein MdtA-like alpha-helical hairpin" evidence="2">
    <location>
        <begin position="118"/>
        <end position="163"/>
    </location>
</feature>
<dbReference type="EMBL" id="SGBC01000003">
    <property type="protein sequence ID" value="RZD16087.1"/>
    <property type="molecule type" value="Genomic_DNA"/>
</dbReference>
<proteinExistence type="inferred from homology"/>
<comment type="caution">
    <text evidence="4">The sequence shown here is derived from an EMBL/GenBank/DDBJ whole genome shotgun (WGS) entry which is preliminary data.</text>
</comment>
<dbReference type="AlphaFoldDB" id="A0A519BFP2"/>
<reference evidence="4 5" key="1">
    <citation type="journal article" date="2019" name="ISME J.">
        <title>Insights into ecological role of a new deltaproteobacterial order Candidatus Acidulodesulfobacterales by metagenomics and metatranscriptomics.</title>
        <authorList>
            <person name="Tan S."/>
            <person name="Liu J."/>
            <person name="Fang Y."/>
            <person name="Hedlund B.P."/>
            <person name="Lian Z.H."/>
            <person name="Huang L.Y."/>
            <person name="Li J.T."/>
            <person name="Huang L.N."/>
            <person name="Li W.J."/>
            <person name="Jiang H.C."/>
            <person name="Dong H.L."/>
            <person name="Shu W.S."/>
        </authorList>
    </citation>
    <scope>NUCLEOTIDE SEQUENCE [LARGE SCALE GENOMIC DNA]</scope>
    <source>
        <strain evidence="4">AP2</strain>
    </source>
</reference>
<protein>
    <submittedName>
        <fullName evidence="4">Efflux RND transporter periplasmic adaptor subunit</fullName>
    </submittedName>
</protein>
<dbReference type="Pfam" id="PF25876">
    <property type="entry name" value="HH_MFP_RND"/>
    <property type="match status" value="1"/>
</dbReference>
<dbReference type="GO" id="GO:1990281">
    <property type="term" value="C:efflux pump complex"/>
    <property type="evidence" value="ECO:0007669"/>
    <property type="project" value="TreeGrafter"/>
</dbReference>
<dbReference type="Pfam" id="PF25917">
    <property type="entry name" value="BSH_RND"/>
    <property type="match status" value="1"/>
</dbReference>
<dbReference type="InterPro" id="IPR058625">
    <property type="entry name" value="MdtA-like_BSH"/>
</dbReference>
<dbReference type="SUPFAM" id="SSF111369">
    <property type="entry name" value="HlyD-like secretion proteins"/>
    <property type="match status" value="1"/>
</dbReference>
<gene>
    <name evidence="4" type="ORF">EVJ46_07820</name>
</gene>
<dbReference type="Gene3D" id="2.40.50.100">
    <property type="match status" value="1"/>
</dbReference>
<sequence>MAKLNIKTYKRRFDLKFLFAFFLLLMLPVIFSGCAKKQIHINQTKHIFKVSAIKTGYKIISKYLNSPGNVYSTNSSIISAHIMGYIVYDPLHSGEFVRKGELLLKISAPAIGSKYFAAKANYLNAKTTFERMKRLYKENSISKQSFDNANMSYRIAKANLNEALSYLDYKNIYSPLTGEITQKNVSEGNLVSPGQMLLTIQNVNSIIFKTNVNVNYYRTLLKNTNVNLKINSIDKKIKGRIITVVKSANPYSHTILVRIKILNPSSENILPGMYGVAYFKIGQTKAMIVPASAIFRKLGISGVYIANKQGKVMFQPVKKGPVYNNKYIIILNGLQPGLTVITSGINKLEGGDYVLPIFQR</sequence>
<evidence type="ECO:0000313" key="4">
    <source>
        <dbReference type="EMBL" id="RZD16087.1"/>
    </source>
</evidence>
<dbReference type="Gene3D" id="2.40.30.170">
    <property type="match status" value="1"/>
</dbReference>
<dbReference type="PANTHER" id="PTHR30469">
    <property type="entry name" value="MULTIDRUG RESISTANCE PROTEIN MDTA"/>
    <property type="match status" value="1"/>
</dbReference>
<evidence type="ECO:0000259" key="2">
    <source>
        <dbReference type="Pfam" id="PF25876"/>
    </source>
</evidence>
<comment type="similarity">
    <text evidence="1">Belongs to the membrane fusion protein (MFP) (TC 8.A.1) family.</text>
</comment>